<accession>A0AA49IDW8</accession>
<feature type="compositionally biased region" description="Low complexity" evidence="12">
    <location>
        <begin position="143"/>
        <end position="191"/>
    </location>
</feature>
<evidence type="ECO:0000256" key="4">
    <source>
        <dbReference type="ARBA" id="ARBA00022844"/>
    </source>
</evidence>
<evidence type="ECO:0000256" key="2">
    <source>
        <dbReference type="ARBA" id="ARBA00022553"/>
    </source>
</evidence>
<keyword evidence="6" id="KW-0805">Transcription regulation</keyword>
<name>A0AA49IDW8_9NIDO</name>
<dbReference type="PROSITE" id="PS51929">
    <property type="entry name" value="COV_N_CTD"/>
    <property type="match status" value="1"/>
</dbReference>
<dbReference type="InterPro" id="IPR044344">
    <property type="entry name" value="N_prot_C_CoV"/>
</dbReference>
<dbReference type="InterPro" id="IPR044345">
    <property type="entry name" value="N_prot_N_CoV"/>
</dbReference>
<feature type="region of interest" description="Disordered" evidence="12">
    <location>
        <begin position="139"/>
        <end position="193"/>
    </location>
</feature>
<evidence type="ECO:0000256" key="7">
    <source>
        <dbReference type="ARBA" id="ARBA00023086"/>
    </source>
</evidence>
<dbReference type="Pfam" id="PF00937">
    <property type="entry name" value="CoV_nucleocap"/>
    <property type="match status" value="1"/>
</dbReference>
<dbReference type="CDD" id="cd21554">
    <property type="entry name" value="CoV_N-NTD"/>
    <property type="match status" value="1"/>
</dbReference>
<evidence type="ECO:0000256" key="6">
    <source>
        <dbReference type="ARBA" id="ARBA00023015"/>
    </source>
</evidence>
<gene>
    <name evidence="15" type="primary">N</name>
</gene>
<dbReference type="PROSITE" id="PS51928">
    <property type="entry name" value="COV_N_NTD"/>
    <property type="match status" value="1"/>
</dbReference>
<evidence type="ECO:0000256" key="1">
    <source>
        <dbReference type="ARBA" id="ARBA00004340"/>
    </source>
</evidence>
<dbReference type="InterPro" id="IPR037195">
    <property type="entry name" value="Nucleocapsid_N"/>
</dbReference>
<keyword evidence="7 10" id="KW-0543">Viral nucleoprotein</keyword>
<evidence type="ECO:0000256" key="11">
    <source>
        <dbReference type="PROSITE-ProRule" id="PRU01276"/>
    </source>
</evidence>
<protein>
    <recommendedName>
        <fullName evidence="10">Nucleoprotein</fullName>
    </recommendedName>
</protein>
<dbReference type="SUPFAM" id="SSF103068">
    <property type="entry name" value="Nucleocapsid protein dimerization domain"/>
    <property type="match status" value="1"/>
</dbReference>
<comment type="subcellular location">
    <subcellularLocation>
        <location evidence="1">Host cell</location>
    </subcellularLocation>
    <subcellularLocation>
        <location evidence="10">Virion</location>
    </subcellularLocation>
    <text evidence="10">Located inside the virion, complexed with the viral RNA. Probably associates with ER-derived membranes where it participates in viral RNA synthesis and virus budding.</text>
</comment>
<keyword evidence="8" id="KW-0804">Transcription</keyword>
<dbReference type="CDD" id="cd21595">
    <property type="entry name" value="CoV_N-CTD"/>
    <property type="match status" value="1"/>
</dbReference>
<dbReference type="EMBL" id="OQ175057">
    <property type="protein sequence ID" value="WCC61870.1"/>
    <property type="molecule type" value="Genomic_RNA"/>
</dbReference>
<dbReference type="InterPro" id="IPR001218">
    <property type="entry name" value="Nucleocap_CoV"/>
</dbReference>
<dbReference type="GO" id="GO:1990904">
    <property type="term" value="C:ribonucleoprotein complex"/>
    <property type="evidence" value="ECO:0007669"/>
    <property type="project" value="UniProtKB-KW"/>
</dbReference>
<feature type="domain" description="CoV N NTD" evidence="13">
    <location>
        <begin position="17"/>
        <end position="139"/>
    </location>
</feature>
<dbReference type="GO" id="GO:0003723">
    <property type="term" value="F:RNA binding"/>
    <property type="evidence" value="ECO:0007669"/>
    <property type="project" value="UniProtKB-UniRule"/>
</dbReference>
<keyword evidence="9 11" id="KW-0687">Ribonucleoprotein</keyword>
<feature type="domain" description="CoV N CTD" evidence="14">
    <location>
        <begin position="237"/>
        <end position="351"/>
    </location>
</feature>
<evidence type="ECO:0000256" key="9">
    <source>
        <dbReference type="ARBA" id="ARBA00023274"/>
    </source>
</evidence>
<evidence type="ECO:0000259" key="14">
    <source>
        <dbReference type="PROSITE" id="PS51929"/>
    </source>
</evidence>
<evidence type="ECO:0000256" key="10">
    <source>
        <dbReference type="PIRNR" id="PIRNR003888"/>
    </source>
</evidence>
<dbReference type="GO" id="GO:0043657">
    <property type="term" value="C:host cell"/>
    <property type="evidence" value="ECO:0007669"/>
    <property type="project" value="UniProtKB-SubCell"/>
</dbReference>
<organism evidence="15">
    <name type="scientific">Bat Coronavirus RfYN20</name>
    <dbReference type="NCBI Taxonomy" id="3018890"/>
    <lineage>
        <taxon>Viruses</taxon>
        <taxon>Riboviria</taxon>
        <taxon>Orthornavirae</taxon>
        <taxon>Pisuviricota</taxon>
        <taxon>Pisoniviricetes</taxon>
        <taxon>Nidovirales</taxon>
        <taxon>Cornidovirineae</taxon>
        <taxon>Coronaviridae</taxon>
        <taxon>Orthocoronavirinae</taxon>
    </lineage>
</organism>
<evidence type="ECO:0000259" key="13">
    <source>
        <dbReference type="PROSITE" id="PS51928"/>
    </source>
</evidence>
<comment type="function">
    <text evidence="10">Packages the positive strand viral genome RNA into a helical ribonucleocapsid (RNP) and plays a fundamental role during virion assembly through its interactions with the viral genome and membrane protein M. Plays an important role in enhancing the efficiency of subgenomic viral RNA transcription as well as viral replication.</text>
</comment>
<dbReference type="SUPFAM" id="SSF110304">
    <property type="entry name" value="Coronavirus RNA-binding domain"/>
    <property type="match status" value="1"/>
</dbReference>
<sequence length="384" mass="42562">MASVSFQGENRGRSGKVPLSYYNPVIVSGDKPFWKVMPSNAVPKGKGNKDPQIGYWNEQPRYRMVRGTRKDLPSKWHFYYLGTGPHAEAKFRTRKDGVFWVAVQGSKTEPTGLGTRKRNADLVNPEFSIQLPAAIEIQESTVSRGNSRSQSSNRDRSQSGNRNQNEQKQGNQNNQKSRSNSQSRKGNQNSNDSAVDIVAAVRQALKELGVTNEGNKKGKNSGTTTPKEQRAKSPARSPTTQKKQLERPTWKRVPNSTENVTKCFGVRDTHRNFGDADLVKNGIEAKHYPQLAELVPTPAAVLFGGEVVTKEVGDEVEITYIYKMKVSKADKNLPAFLKQVSAYSQPSQAAEVPSQLNPAAVVFQPLAEDEHVEIIDQVYGSFEA</sequence>
<evidence type="ECO:0000256" key="3">
    <source>
        <dbReference type="ARBA" id="ARBA00022765"/>
    </source>
</evidence>
<keyword evidence="3" id="KW-0013">ADP-ribosylation</keyword>
<evidence type="ECO:0000256" key="8">
    <source>
        <dbReference type="ARBA" id="ARBA00023163"/>
    </source>
</evidence>
<dbReference type="GO" id="GO:0019013">
    <property type="term" value="C:viral nucleocapsid"/>
    <property type="evidence" value="ECO:0007669"/>
    <property type="project" value="UniProtKB-UniRule"/>
</dbReference>
<dbReference type="PIRSF" id="PIRSF003888">
    <property type="entry name" value="Corona_nucleocap"/>
    <property type="match status" value="1"/>
</dbReference>
<evidence type="ECO:0000256" key="12">
    <source>
        <dbReference type="SAM" id="MobiDB-lite"/>
    </source>
</evidence>
<dbReference type="InterPro" id="IPR037179">
    <property type="entry name" value="Nucleocapsid_C"/>
</dbReference>
<keyword evidence="5 10" id="KW-0694">RNA-binding</keyword>
<keyword evidence="4 10" id="KW-0946">Virion</keyword>
<reference evidence="15" key="1">
    <citation type="submission" date="2023-01" db="EMBL/GenBank/DDBJ databases">
        <title>Panoramic Analysis of Coronaviruses Carried by Representative Bat Species in Southern China to Better Understand the Coronavirus Sphere.</title>
        <authorList>
            <person name="Han Y."/>
            <person name="Xu P."/>
            <person name="Wang Y."/>
            <person name="Zhao W."/>
            <person name="Wang J."/>
            <person name="Jin Q."/>
            <person name="Wu Z."/>
        </authorList>
    </citation>
    <scope>NUCLEOTIDE SEQUENCE</scope>
    <source>
        <strain evidence="15">BtRf-AlphaCoV/YN2020-Q37</strain>
    </source>
</reference>
<feature type="region of interest" description="Disordered" evidence="12">
    <location>
        <begin position="208"/>
        <end position="251"/>
    </location>
</feature>
<evidence type="ECO:0000313" key="15">
    <source>
        <dbReference type="EMBL" id="WCC61870.1"/>
    </source>
</evidence>
<proteinExistence type="predicted"/>
<keyword evidence="2" id="KW-0597">Phosphoprotein</keyword>
<evidence type="ECO:0000256" key="5">
    <source>
        <dbReference type="ARBA" id="ARBA00022884"/>
    </source>
</evidence>